<keyword evidence="1" id="KW-1133">Transmembrane helix</keyword>
<dbReference type="AlphaFoldDB" id="E4X5K0"/>
<proteinExistence type="predicted"/>
<feature type="transmembrane region" description="Helical" evidence="1">
    <location>
        <begin position="120"/>
        <end position="141"/>
    </location>
</feature>
<evidence type="ECO:0000313" key="2">
    <source>
        <dbReference type="EMBL" id="CBY18569.1"/>
    </source>
</evidence>
<dbReference type="EMBL" id="FN653025">
    <property type="protein sequence ID" value="CBY18569.1"/>
    <property type="molecule type" value="Genomic_DNA"/>
</dbReference>
<name>E4X5K0_OIKDI</name>
<keyword evidence="1" id="KW-0812">Transmembrane</keyword>
<gene>
    <name evidence="2" type="ORF">GSOID_T00002437001</name>
</gene>
<sequence length="173" mass="19504">MASDNDSKALRIKEDDSLLETTSVKIEISEDGRLVAKCARAIVENAHDCKHSRLHEELMRKQMEKTSPKLSGSSSRLSAEQCRNFCSDRSNNSGFATSSAIRLNNQKLSLNEQIRNSKCFYSVILLFLFPPAGVISLYWSIKSIYFSRQNEKHLALDRADLACIINFVGAWNV</sequence>
<evidence type="ECO:0000313" key="3">
    <source>
        <dbReference type="Proteomes" id="UP000001307"/>
    </source>
</evidence>
<dbReference type="InParanoid" id="E4X5K0"/>
<reference evidence="2 3" key="1">
    <citation type="journal article" date="2010" name="Science">
        <title>Plasticity of animal genome architecture unmasked by rapid evolution of a pelagic tunicate.</title>
        <authorList>
            <person name="Denoeud F."/>
            <person name="Henriet S."/>
            <person name="Mungpakdee S."/>
            <person name="Aury J.M."/>
            <person name="Da Silva C."/>
            <person name="Brinkmann H."/>
            <person name="Mikhaleva J."/>
            <person name="Olsen L.C."/>
            <person name="Jubin C."/>
            <person name="Canestro C."/>
            <person name="Bouquet J.M."/>
            <person name="Danks G."/>
            <person name="Poulain J."/>
            <person name="Campsteijn C."/>
            <person name="Adamski M."/>
            <person name="Cross I."/>
            <person name="Yadetie F."/>
            <person name="Muffato M."/>
            <person name="Louis A."/>
            <person name="Butcher S."/>
            <person name="Tsagkogeorga G."/>
            <person name="Konrad A."/>
            <person name="Singh S."/>
            <person name="Jensen M.F."/>
            <person name="Cong E.H."/>
            <person name="Eikeseth-Otteraa H."/>
            <person name="Noel B."/>
            <person name="Anthouard V."/>
            <person name="Porcel B.M."/>
            <person name="Kachouri-Lafond R."/>
            <person name="Nishino A."/>
            <person name="Ugolini M."/>
            <person name="Chourrout P."/>
            <person name="Nishida H."/>
            <person name="Aasland R."/>
            <person name="Huzurbazar S."/>
            <person name="Westhof E."/>
            <person name="Delsuc F."/>
            <person name="Lehrach H."/>
            <person name="Reinhardt R."/>
            <person name="Weissenbach J."/>
            <person name="Roy S.W."/>
            <person name="Artiguenave F."/>
            <person name="Postlethwait J.H."/>
            <person name="Manak J.R."/>
            <person name="Thompson E.M."/>
            <person name="Jaillon O."/>
            <person name="Du Pasquier L."/>
            <person name="Boudinot P."/>
            <person name="Liberles D.A."/>
            <person name="Volff J.N."/>
            <person name="Philippe H."/>
            <person name="Lenhard B."/>
            <person name="Roest Crollius H."/>
            <person name="Wincker P."/>
            <person name="Chourrout D."/>
        </authorList>
    </citation>
    <scope>NUCLEOTIDE SEQUENCE [LARGE SCALE GENOMIC DNA]</scope>
</reference>
<keyword evidence="3" id="KW-1185">Reference proteome</keyword>
<dbReference type="OrthoDB" id="10436311at2759"/>
<evidence type="ECO:0000256" key="1">
    <source>
        <dbReference type="SAM" id="Phobius"/>
    </source>
</evidence>
<organism evidence="2 3">
    <name type="scientific">Oikopleura dioica</name>
    <name type="common">Tunicate</name>
    <dbReference type="NCBI Taxonomy" id="34765"/>
    <lineage>
        <taxon>Eukaryota</taxon>
        <taxon>Metazoa</taxon>
        <taxon>Chordata</taxon>
        <taxon>Tunicata</taxon>
        <taxon>Appendicularia</taxon>
        <taxon>Copelata</taxon>
        <taxon>Oikopleuridae</taxon>
        <taxon>Oikopleura</taxon>
    </lineage>
</organism>
<keyword evidence="1" id="KW-0472">Membrane</keyword>
<protein>
    <submittedName>
        <fullName evidence="2">Uncharacterized protein</fullName>
    </submittedName>
</protein>
<accession>E4X5K0</accession>
<dbReference type="Proteomes" id="UP000001307">
    <property type="component" value="Unassembled WGS sequence"/>
</dbReference>